<dbReference type="Gene3D" id="2.30.39.10">
    <property type="entry name" value="Alpha-1-antitrypsin, domain 1"/>
    <property type="match status" value="1"/>
</dbReference>
<dbReference type="Pfam" id="PF00079">
    <property type="entry name" value="Serpin"/>
    <property type="match status" value="1"/>
</dbReference>
<dbReference type="FunFam" id="2.30.39.10:FF:000035">
    <property type="entry name" value="Serine protease inhibitor (serpin) 16"/>
    <property type="match status" value="1"/>
</dbReference>
<dbReference type="GeneTree" id="ENSGT00940000159462"/>
<evidence type="ECO:0000256" key="2">
    <source>
        <dbReference type="ARBA" id="ARBA00022900"/>
    </source>
</evidence>
<dbReference type="SUPFAM" id="SSF56574">
    <property type="entry name" value="Serpins"/>
    <property type="match status" value="1"/>
</dbReference>
<dbReference type="PANTHER" id="PTHR11461:SF191">
    <property type="entry name" value="PROTEIN Z-DEPENDENT PROTEASE INHIBITOR"/>
    <property type="match status" value="1"/>
</dbReference>
<keyword evidence="2" id="KW-0722">Serine protease inhibitor</keyword>
<dbReference type="GO" id="GO:0005615">
    <property type="term" value="C:extracellular space"/>
    <property type="evidence" value="ECO:0007669"/>
    <property type="project" value="InterPro"/>
</dbReference>
<keyword evidence="4" id="KW-0732">Signal</keyword>
<dbReference type="InterPro" id="IPR023795">
    <property type="entry name" value="Serpin_CS"/>
</dbReference>
<dbReference type="InterPro" id="IPR036186">
    <property type="entry name" value="Serpin_sf"/>
</dbReference>
<dbReference type="GO" id="GO:0004867">
    <property type="term" value="F:serine-type endopeptidase inhibitor activity"/>
    <property type="evidence" value="ECO:0007669"/>
    <property type="project" value="UniProtKB-KW"/>
</dbReference>
<reference evidence="6" key="2">
    <citation type="submission" date="2025-09" db="UniProtKB">
        <authorList>
            <consortium name="Ensembl"/>
        </authorList>
    </citation>
    <scope>IDENTIFICATION</scope>
</reference>
<evidence type="ECO:0000256" key="4">
    <source>
        <dbReference type="SAM" id="SignalP"/>
    </source>
</evidence>
<comment type="similarity">
    <text evidence="3">Belongs to the serpin family.</text>
</comment>
<proteinExistence type="inferred from homology"/>
<dbReference type="InterPro" id="IPR042178">
    <property type="entry name" value="Serpin_sf_1"/>
</dbReference>
<feature type="signal peptide" evidence="4">
    <location>
        <begin position="1"/>
        <end position="22"/>
    </location>
</feature>
<dbReference type="Ensembl" id="ENSOMET00000030827.1">
    <property type="protein sequence ID" value="ENSOMEP00000035696.1"/>
    <property type="gene ID" value="ENSOMEG00000023079.1"/>
</dbReference>
<reference evidence="6" key="1">
    <citation type="submission" date="2025-08" db="UniProtKB">
        <authorList>
            <consortium name="Ensembl"/>
        </authorList>
    </citation>
    <scope>IDENTIFICATION</scope>
</reference>
<accession>A0A3B3E0J7</accession>
<feature type="domain" description="Serpin" evidence="5">
    <location>
        <begin position="42"/>
        <end position="399"/>
    </location>
</feature>
<dbReference type="PANTHER" id="PTHR11461">
    <property type="entry name" value="SERINE PROTEASE INHIBITOR, SERPIN"/>
    <property type="match status" value="1"/>
</dbReference>
<dbReference type="InterPro" id="IPR023796">
    <property type="entry name" value="Serpin_dom"/>
</dbReference>
<dbReference type="Gene3D" id="3.30.497.10">
    <property type="entry name" value="Antithrombin, subunit I, domain 2"/>
    <property type="match status" value="1"/>
</dbReference>
<evidence type="ECO:0000256" key="1">
    <source>
        <dbReference type="ARBA" id="ARBA00022690"/>
    </source>
</evidence>
<dbReference type="OMA" id="HEAIWAM"/>
<name>A0A3B3E0J7_ORYME</name>
<evidence type="ECO:0000313" key="7">
    <source>
        <dbReference type="Proteomes" id="UP000261560"/>
    </source>
</evidence>
<dbReference type="InterPro" id="IPR042185">
    <property type="entry name" value="Serpin_sf_2"/>
</dbReference>
<dbReference type="InterPro" id="IPR033835">
    <property type="entry name" value="PZI_serpin_dom"/>
</dbReference>
<evidence type="ECO:0000259" key="5">
    <source>
        <dbReference type="SMART" id="SM00093"/>
    </source>
</evidence>
<keyword evidence="7" id="KW-1185">Reference proteome</keyword>
<evidence type="ECO:0000313" key="6">
    <source>
        <dbReference type="Ensembl" id="ENSOMEP00000035696.1"/>
    </source>
</evidence>
<dbReference type="PROSITE" id="PS00284">
    <property type="entry name" value="SERPIN"/>
    <property type="match status" value="1"/>
</dbReference>
<organism evidence="6 7">
    <name type="scientific">Oryzias melastigma</name>
    <name type="common">Marine medaka</name>
    <dbReference type="NCBI Taxonomy" id="30732"/>
    <lineage>
        <taxon>Eukaryota</taxon>
        <taxon>Metazoa</taxon>
        <taxon>Chordata</taxon>
        <taxon>Craniata</taxon>
        <taxon>Vertebrata</taxon>
        <taxon>Euteleostomi</taxon>
        <taxon>Actinopterygii</taxon>
        <taxon>Neopterygii</taxon>
        <taxon>Teleostei</taxon>
        <taxon>Neoteleostei</taxon>
        <taxon>Acanthomorphata</taxon>
        <taxon>Ovalentaria</taxon>
        <taxon>Atherinomorphae</taxon>
        <taxon>Beloniformes</taxon>
        <taxon>Adrianichthyidae</taxon>
        <taxon>Oryziinae</taxon>
        <taxon>Oryzias</taxon>
    </lineage>
</organism>
<evidence type="ECO:0000256" key="3">
    <source>
        <dbReference type="RuleBase" id="RU000411"/>
    </source>
</evidence>
<dbReference type="AlphaFoldDB" id="A0A3B3E0J7"/>
<dbReference type="GO" id="GO:0007596">
    <property type="term" value="P:blood coagulation"/>
    <property type="evidence" value="ECO:0007669"/>
    <property type="project" value="InterPro"/>
</dbReference>
<dbReference type="SMART" id="SM00093">
    <property type="entry name" value="SERPIN"/>
    <property type="match status" value="1"/>
</dbReference>
<protein>
    <submittedName>
        <fullName evidence="6">Protein Z-dependent protease inhibitor-like</fullName>
    </submittedName>
</protein>
<dbReference type="FunFam" id="3.30.497.10:FF:000001">
    <property type="entry name" value="Serine protease inhibitor"/>
    <property type="match status" value="1"/>
</dbReference>
<dbReference type="Proteomes" id="UP000261560">
    <property type="component" value="Unplaced"/>
</dbReference>
<keyword evidence="1" id="KW-0646">Protease inhibitor</keyword>
<dbReference type="InterPro" id="IPR000215">
    <property type="entry name" value="Serpin_fam"/>
</dbReference>
<sequence length="402" mass="46265">MVIHRIKMQIFALLCFIVPVHSSQLPNATIMDLSYKNMDFAMNLYREIANYHDKNIFYSPLSVSTSFAALLMATDGITHKEILKVCNLEQLEVDDQPQLIPRLFQNLQDNITHNGSLQVEQSMALFIRQHFEVEKTFEDDLKNFFQADINVLDFGNTKETIKSINDYVRQKTADKVPEMISSLNAMTQLLLINTIFFQGAWQTPFNPNFTDNAPFHIDNYNIVQVPMMFVEGRFYTMEDEPLGARVLKLPYKGGVSMLILLPNENTDYTMIDDEISAAMFLNWISKLEKRKLEVRMPRFRLEQSYLLHNILPNMGLKSLFTDSADLTKLSKNEDLTLSEVLHKAVIEVDEVGTTAAASTAAHITTHSLSMQFFINRPFFCFIYHEETKSLLFMGRVINPTKN</sequence>
<dbReference type="GO" id="GO:0045861">
    <property type="term" value="P:negative regulation of proteolysis"/>
    <property type="evidence" value="ECO:0007669"/>
    <property type="project" value="UniProtKB-ARBA"/>
</dbReference>
<dbReference type="CDD" id="cd02055">
    <property type="entry name" value="serpinA10_PZI"/>
    <property type="match status" value="1"/>
</dbReference>
<dbReference type="PRINTS" id="PR00780">
    <property type="entry name" value="LEUSERPINII"/>
</dbReference>
<dbReference type="GO" id="GO:0030195">
    <property type="term" value="P:negative regulation of blood coagulation"/>
    <property type="evidence" value="ECO:0007669"/>
    <property type="project" value="UniProtKB-ARBA"/>
</dbReference>
<feature type="chain" id="PRO_5017410349" evidence="4">
    <location>
        <begin position="23"/>
        <end position="402"/>
    </location>
</feature>